<dbReference type="AlphaFoldDB" id="A0AAW8TY44"/>
<dbReference type="InterPro" id="IPR005119">
    <property type="entry name" value="LysR_subst-bd"/>
</dbReference>
<gene>
    <name evidence="6" type="ORF">P7H43_11485</name>
</gene>
<proteinExistence type="inferred from homology"/>
<dbReference type="SUPFAM" id="SSF46785">
    <property type="entry name" value="Winged helix' DNA-binding domain"/>
    <property type="match status" value="1"/>
</dbReference>
<name>A0AAW8TY44_9ENTE</name>
<dbReference type="SUPFAM" id="SSF53850">
    <property type="entry name" value="Periplasmic binding protein-like II"/>
    <property type="match status" value="1"/>
</dbReference>
<feature type="domain" description="HTH lysR-type" evidence="5">
    <location>
        <begin position="1"/>
        <end position="58"/>
    </location>
</feature>
<reference evidence="6" key="1">
    <citation type="submission" date="2023-03" db="EMBL/GenBank/DDBJ databases">
        <authorList>
            <person name="Shen W."/>
            <person name="Cai J."/>
        </authorList>
    </citation>
    <scope>NUCLEOTIDE SEQUENCE</scope>
    <source>
        <strain evidence="6">B226-2</strain>
    </source>
</reference>
<evidence type="ECO:0000313" key="6">
    <source>
        <dbReference type="EMBL" id="MDT2811100.1"/>
    </source>
</evidence>
<dbReference type="PANTHER" id="PTHR30126:SF39">
    <property type="entry name" value="HTH-TYPE TRANSCRIPTIONAL REGULATOR CYSL"/>
    <property type="match status" value="1"/>
</dbReference>
<dbReference type="RefSeq" id="WP_311835720.1">
    <property type="nucleotide sequence ID" value="NZ_JARQBJ010000005.1"/>
</dbReference>
<evidence type="ECO:0000256" key="1">
    <source>
        <dbReference type="ARBA" id="ARBA00009437"/>
    </source>
</evidence>
<keyword evidence="2" id="KW-0805">Transcription regulation</keyword>
<keyword evidence="4" id="KW-0804">Transcription</keyword>
<dbReference type="Gene3D" id="3.40.190.10">
    <property type="entry name" value="Periplasmic binding protein-like II"/>
    <property type="match status" value="2"/>
</dbReference>
<dbReference type="Pfam" id="PF03466">
    <property type="entry name" value="LysR_substrate"/>
    <property type="match status" value="1"/>
</dbReference>
<comment type="caution">
    <text evidence="6">The sequence shown here is derived from an EMBL/GenBank/DDBJ whole genome shotgun (WGS) entry which is preliminary data.</text>
</comment>
<dbReference type="EMBL" id="JARQBJ010000005">
    <property type="protein sequence ID" value="MDT2811100.1"/>
    <property type="molecule type" value="Genomic_DNA"/>
</dbReference>
<evidence type="ECO:0000313" key="7">
    <source>
        <dbReference type="Proteomes" id="UP001256711"/>
    </source>
</evidence>
<dbReference type="GO" id="GO:0003700">
    <property type="term" value="F:DNA-binding transcription factor activity"/>
    <property type="evidence" value="ECO:0007669"/>
    <property type="project" value="InterPro"/>
</dbReference>
<dbReference type="PRINTS" id="PR00039">
    <property type="entry name" value="HTHLYSR"/>
</dbReference>
<dbReference type="Proteomes" id="UP001256711">
    <property type="component" value="Unassembled WGS sequence"/>
</dbReference>
<organism evidence="6 7">
    <name type="scientific">Enterococcus asini</name>
    <dbReference type="NCBI Taxonomy" id="57732"/>
    <lineage>
        <taxon>Bacteria</taxon>
        <taxon>Bacillati</taxon>
        <taxon>Bacillota</taxon>
        <taxon>Bacilli</taxon>
        <taxon>Lactobacillales</taxon>
        <taxon>Enterococcaceae</taxon>
        <taxon>Enterococcus</taxon>
    </lineage>
</organism>
<dbReference type="InterPro" id="IPR036388">
    <property type="entry name" value="WH-like_DNA-bd_sf"/>
</dbReference>
<evidence type="ECO:0000256" key="2">
    <source>
        <dbReference type="ARBA" id="ARBA00023015"/>
    </source>
</evidence>
<protein>
    <submittedName>
        <fullName evidence="6">LysR family transcriptional regulator</fullName>
    </submittedName>
</protein>
<dbReference type="GO" id="GO:0000976">
    <property type="term" value="F:transcription cis-regulatory region binding"/>
    <property type="evidence" value="ECO:0007669"/>
    <property type="project" value="TreeGrafter"/>
</dbReference>
<sequence>MLDYHYLTFLTVCDTLSYTEAAKVLNLTQPAVSKHIAQLQEELGLTLFEYKQKRLSITSAGQYLYKLVSKMKKEGEVGLSSLFSDEYPLEINVGCTFTIGNYLISKPFAQLMLRFPNTRLNLQVENTRNLLHDLNLDRLDCGFVEGDFDRRAFQHRLFRKEPLICVCSPENPLGEGIANFQQLQNQRIILREPGSGLGNLVNQVLQSNGLFDHHLNCMHIGNYQVMKDFVVNDLGVAFLYASSVEEELSNGDLRQVHFKEALPVHEMFFIYRRENPAVEQIIRNFDLFEMLPDLLD</sequence>
<dbReference type="InterPro" id="IPR000847">
    <property type="entry name" value="LysR_HTH_N"/>
</dbReference>
<accession>A0AAW8TY44</accession>
<evidence type="ECO:0000256" key="3">
    <source>
        <dbReference type="ARBA" id="ARBA00023125"/>
    </source>
</evidence>
<dbReference type="Gene3D" id="1.10.10.10">
    <property type="entry name" value="Winged helix-like DNA-binding domain superfamily/Winged helix DNA-binding domain"/>
    <property type="match status" value="1"/>
</dbReference>
<dbReference type="InterPro" id="IPR036390">
    <property type="entry name" value="WH_DNA-bd_sf"/>
</dbReference>
<dbReference type="Pfam" id="PF00126">
    <property type="entry name" value="HTH_1"/>
    <property type="match status" value="1"/>
</dbReference>
<dbReference type="PROSITE" id="PS50931">
    <property type="entry name" value="HTH_LYSR"/>
    <property type="match status" value="1"/>
</dbReference>
<evidence type="ECO:0000256" key="4">
    <source>
        <dbReference type="ARBA" id="ARBA00023163"/>
    </source>
</evidence>
<comment type="similarity">
    <text evidence="1">Belongs to the LysR transcriptional regulatory family.</text>
</comment>
<evidence type="ECO:0000259" key="5">
    <source>
        <dbReference type="PROSITE" id="PS50931"/>
    </source>
</evidence>
<keyword evidence="3" id="KW-0238">DNA-binding</keyword>
<dbReference type="PANTHER" id="PTHR30126">
    <property type="entry name" value="HTH-TYPE TRANSCRIPTIONAL REGULATOR"/>
    <property type="match status" value="1"/>
</dbReference>